<gene>
    <name evidence="1" type="ORF">K1T71_006045</name>
</gene>
<keyword evidence="2" id="KW-1185">Reference proteome</keyword>
<organism evidence="1 2">
    <name type="scientific">Dendrolimus kikuchii</name>
    <dbReference type="NCBI Taxonomy" id="765133"/>
    <lineage>
        <taxon>Eukaryota</taxon>
        <taxon>Metazoa</taxon>
        <taxon>Ecdysozoa</taxon>
        <taxon>Arthropoda</taxon>
        <taxon>Hexapoda</taxon>
        <taxon>Insecta</taxon>
        <taxon>Pterygota</taxon>
        <taxon>Neoptera</taxon>
        <taxon>Endopterygota</taxon>
        <taxon>Lepidoptera</taxon>
        <taxon>Glossata</taxon>
        <taxon>Ditrysia</taxon>
        <taxon>Bombycoidea</taxon>
        <taxon>Lasiocampidae</taxon>
        <taxon>Dendrolimus</taxon>
    </lineage>
</organism>
<evidence type="ECO:0000313" key="2">
    <source>
        <dbReference type="Proteomes" id="UP000824533"/>
    </source>
</evidence>
<comment type="caution">
    <text evidence="1">The sequence shown here is derived from an EMBL/GenBank/DDBJ whole genome shotgun (WGS) entry which is preliminary data.</text>
</comment>
<reference evidence="1 2" key="1">
    <citation type="journal article" date="2021" name="Front. Genet.">
        <title>Chromosome-Level Genome Assembly Reveals Significant Gene Expansion in the Toll and IMD Signaling Pathways of Dendrolimus kikuchii.</title>
        <authorList>
            <person name="Zhou J."/>
            <person name="Wu P."/>
            <person name="Xiong Z."/>
            <person name="Liu N."/>
            <person name="Zhao N."/>
            <person name="Ji M."/>
            <person name="Qiu Y."/>
            <person name="Yang B."/>
        </authorList>
    </citation>
    <scope>NUCLEOTIDE SEQUENCE [LARGE SCALE GENOMIC DNA]</scope>
    <source>
        <strain evidence="1">Ann1</strain>
    </source>
</reference>
<accession>A0ACC1D4A0</accession>
<proteinExistence type="predicted"/>
<evidence type="ECO:0000313" key="1">
    <source>
        <dbReference type="EMBL" id="KAJ0178222.1"/>
    </source>
</evidence>
<dbReference type="Proteomes" id="UP000824533">
    <property type="component" value="Linkage Group LG10"/>
</dbReference>
<name>A0ACC1D4A0_9NEOP</name>
<sequence length="120" mass="13258">MNGMRRRRLRKRLAPPHSAECAEGAGRHRLRGALRSLRCISRPFTPRPLLRAPIELPRHRAGRDVSASAPLRTCALRNSATSSAPQPPHRLFQRSQATDGGGKVLIRERGIVGRASKTSQ</sequence>
<dbReference type="EMBL" id="CM034396">
    <property type="protein sequence ID" value="KAJ0178222.1"/>
    <property type="molecule type" value="Genomic_DNA"/>
</dbReference>
<protein>
    <submittedName>
        <fullName evidence="1">Uncharacterized protein</fullName>
    </submittedName>
</protein>